<dbReference type="GO" id="GO:0016706">
    <property type="term" value="F:2-oxoglutarate-dependent dioxygenase activity"/>
    <property type="evidence" value="ECO:0007669"/>
    <property type="project" value="UniProtKB-ARBA"/>
</dbReference>
<dbReference type="EMBL" id="ULCI01000005">
    <property type="protein sequence ID" value="SYR34759.1"/>
    <property type="molecule type" value="Genomic_DNA"/>
</dbReference>
<evidence type="ECO:0000313" key="4">
    <source>
        <dbReference type="EMBL" id="SVS23854.1"/>
    </source>
</evidence>
<gene>
    <name evidence="3" type="ORF">B6I68_24190</name>
    <name evidence="2" type="ORF">G4V31_09345</name>
    <name evidence="5" type="ORF">SAMEA3499901_03965</name>
    <name evidence="6" type="ORF">SAMEA3515122_00122</name>
    <name evidence="7" type="ORF">SAMEA3538828_01475</name>
    <name evidence="4" type="ORF">SAMEA3649733_00503</name>
</gene>
<dbReference type="EMBL" id="JAAKYD010000007">
    <property type="protein sequence ID" value="NGN72340.1"/>
    <property type="molecule type" value="Genomic_DNA"/>
</dbReference>
<dbReference type="GO" id="GO:0005506">
    <property type="term" value="F:iron ion binding"/>
    <property type="evidence" value="ECO:0007669"/>
    <property type="project" value="UniProtKB-ARBA"/>
</dbReference>
<keyword evidence="3" id="KW-0560">Oxidoreductase</keyword>
<dbReference type="PANTHER" id="PTHR20883:SF48">
    <property type="entry name" value="ECTOINE DIOXYGENASE"/>
    <property type="match status" value="1"/>
</dbReference>
<keyword evidence="3" id="KW-0223">Dioxygenase</keyword>
<evidence type="ECO:0000313" key="2">
    <source>
        <dbReference type="EMBL" id="NGN72340.1"/>
    </source>
</evidence>
<dbReference type="EMBL" id="UKGE01000016">
    <property type="protein sequence ID" value="SXN32918.1"/>
    <property type="molecule type" value="Genomic_DNA"/>
</dbReference>
<dbReference type="EMBL" id="NCMJ01000139">
    <property type="protein sequence ID" value="PLE25129.1"/>
    <property type="molecule type" value="Genomic_DNA"/>
</dbReference>
<dbReference type="PANTHER" id="PTHR20883">
    <property type="entry name" value="PHYTANOYL-COA DIOXYGENASE DOMAIN CONTAINING 1"/>
    <property type="match status" value="1"/>
</dbReference>
<evidence type="ECO:0000313" key="5">
    <source>
        <dbReference type="EMBL" id="SXN32918.1"/>
    </source>
</evidence>
<reference evidence="3 8" key="1">
    <citation type="journal article" date="2017" name="J. Infect. Dis.">
        <title>An Analysis of the Epidemic of Klebsiella pneumoniae Carbapenemase-Producing K. pneumoniae: Convergence of Two Evolutionary Mechanisms Creates the Perfect Storm.</title>
        <authorList>
            <person name="Rojas L.J."/>
            <person name="Weinstock G.M."/>
            <person name="De La Cadena E."/>
            <person name="Diaz L."/>
            <person name="Rios R."/>
            <person name="Hanson B.M."/>
            <person name="Brown J.S."/>
            <person name="Vats P."/>
            <person name="Phillips D.S."/>
            <person name="Nguyen H."/>
            <person name="Hujer K.M."/>
            <person name="Correa A."/>
            <person name="Adams M.D."/>
            <person name="Perez F."/>
            <person name="Sodergren E."/>
            <person name="Narechania A."/>
            <person name="Planet P.J."/>
            <person name="Villegas M.V."/>
            <person name="Bonomo R.A."/>
            <person name="Arias C.A."/>
        </authorList>
    </citation>
    <scope>NUCLEOTIDE SEQUENCE [LARGE SCALE GENOMIC DNA]</scope>
    <source>
        <strain evidence="3 8">COL-Kpn30</strain>
    </source>
</reference>
<dbReference type="EMBL" id="UIXM01000001">
    <property type="protein sequence ID" value="SVS23854.1"/>
    <property type="molecule type" value="Genomic_DNA"/>
</dbReference>
<accession>A0A0C7KJG2</accession>
<reference evidence="2 13" key="3">
    <citation type="submission" date="2020-02" db="EMBL/GenBank/DDBJ databases">
        <title>Klebsiella pneumoniae genome sequencing and assembly.</title>
        <authorList>
            <person name="Starkova P.S."/>
            <person name="Sulyan O.S."/>
            <person name="Likholetova D.V."/>
            <person name="Ageevets V.A."/>
            <person name="Lazareva I.V."/>
            <person name="Sopova J.V."/>
            <person name="Sidorenko S.V."/>
        </authorList>
    </citation>
    <scope>NUCLEOTIDE SEQUENCE [LARGE SCALE GENOMIC DNA]</scope>
    <source>
        <strain evidence="2 13">2429</strain>
    </source>
</reference>
<evidence type="ECO:0000313" key="3">
    <source>
        <dbReference type="EMBL" id="PLE25129.1"/>
    </source>
</evidence>
<name>A0A0C7KJG2_KLEPN</name>
<comment type="cofactor">
    <cofactor evidence="1">
        <name>Fe(2+)</name>
        <dbReference type="ChEBI" id="CHEBI:29033"/>
    </cofactor>
</comment>
<dbReference type="Pfam" id="PF05721">
    <property type="entry name" value="PhyH"/>
    <property type="match status" value="1"/>
</dbReference>
<evidence type="ECO:0000313" key="8">
    <source>
        <dbReference type="Proteomes" id="UP000234439"/>
    </source>
</evidence>
<evidence type="ECO:0000313" key="12">
    <source>
        <dbReference type="Proteomes" id="UP000259975"/>
    </source>
</evidence>
<evidence type="ECO:0000313" key="9">
    <source>
        <dbReference type="Proteomes" id="UP000258253"/>
    </source>
</evidence>
<evidence type="ECO:0000313" key="11">
    <source>
        <dbReference type="Proteomes" id="UP000259497"/>
    </source>
</evidence>
<organism evidence="3 8">
    <name type="scientific">Klebsiella pneumoniae</name>
    <dbReference type="NCBI Taxonomy" id="573"/>
    <lineage>
        <taxon>Bacteria</taxon>
        <taxon>Pseudomonadati</taxon>
        <taxon>Pseudomonadota</taxon>
        <taxon>Gammaproteobacteria</taxon>
        <taxon>Enterobacterales</taxon>
        <taxon>Enterobacteriaceae</taxon>
        <taxon>Klebsiella/Raoultella group</taxon>
        <taxon>Klebsiella</taxon>
        <taxon>Klebsiella pneumoniae complex</taxon>
    </lineage>
</organism>
<evidence type="ECO:0000256" key="1">
    <source>
        <dbReference type="ARBA" id="ARBA00001954"/>
    </source>
</evidence>
<evidence type="ECO:0000313" key="6">
    <source>
        <dbReference type="EMBL" id="SYH24545.1"/>
    </source>
</evidence>
<proteinExistence type="predicted"/>
<evidence type="ECO:0000313" key="10">
    <source>
        <dbReference type="Proteomes" id="UP000258673"/>
    </source>
</evidence>
<dbReference type="Proteomes" id="UP000259497">
    <property type="component" value="Unassembled WGS sequence"/>
</dbReference>
<dbReference type="Gene3D" id="2.60.120.620">
    <property type="entry name" value="q2cbj1_9rhob like domain"/>
    <property type="match status" value="1"/>
</dbReference>
<dbReference type="Proteomes" id="UP000259975">
    <property type="component" value="Unassembled WGS sequence"/>
</dbReference>
<dbReference type="EMBL" id="UKUT01000001">
    <property type="protein sequence ID" value="SYH24545.1"/>
    <property type="molecule type" value="Genomic_DNA"/>
</dbReference>
<dbReference type="InterPro" id="IPR008775">
    <property type="entry name" value="Phytyl_CoA_dOase-like"/>
</dbReference>
<comment type="caution">
    <text evidence="3">The sequence shown here is derived from an EMBL/GenBank/DDBJ whole genome shotgun (WGS) entry which is preliminary data.</text>
</comment>
<dbReference type="Proteomes" id="UP000258253">
    <property type="component" value="Unassembled WGS sequence"/>
</dbReference>
<dbReference type="Proteomes" id="UP000258673">
    <property type="component" value="Unassembled WGS sequence"/>
</dbReference>
<dbReference type="Proteomes" id="UP000234439">
    <property type="component" value="Unassembled WGS sequence"/>
</dbReference>
<evidence type="ECO:0000313" key="7">
    <source>
        <dbReference type="EMBL" id="SYR34759.1"/>
    </source>
</evidence>
<dbReference type="Proteomes" id="UP000479475">
    <property type="component" value="Unassembled WGS sequence"/>
</dbReference>
<dbReference type="RefSeq" id="WP_004179258.1">
    <property type="nucleotide sequence ID" value="NZ_AP018750.1"/>
</dbReference>
<reference evidence="9 10" key="2">
    <citation type="submission" date="2018-08" db="EMBL/GenBank/DDBJ databases">
        <authorList>
            <consortium name="Pathogen Informatics"/>
        </authorList>
    </citation>
    <scope>NUCLEOTIDE SEQUENCE [LARGE SCALE GENOMIC DNA]</scope>
    <source>
        <strain evidence="5 12">EuSCAPE_AT029</strain>
        <strain evidence="4 11">EuSCAPE_GR114</strain>
        <strain evidence="7 9">EuSCAPE_HU047</strain>
        <strain evidence="6 10">EuSCAPE_IT093</strain>
    </source>
</reference>
<protein>
    <submittedName>
        <fullName evidence="2 3">Phytanoyl-CoA dioxygenase</fullName>
    </submittedName>
</protein>
<dbReference type="AlphaFoldDB" id="A0A0C7KJG2"/>
<sequence length="255" mass="28645">MNSSSANFLDALGASQALSAQMKHELDTLGYTVVHNVVDAQWLSEMRLLIDTLVEREGDNLAMEHHQEATATRIANLINKGVIWEKVWSHPLILSACRYIFNGDFKVSSLNAREALYNGGHQPLHADWKKPRPDFPKVHLVNTIWAIDDLSAANGAPRIIPGTHLRPELPEEVLADPEQAHPDEIVFAAPAGSVMIYNAHAWHGGTRNREGSRRRVLHGLYIDRADTPQQDQRRWLTPETASRLTPAQKWLLDVE</sequence>
<evidence type="ECO:0000313" key="13">
    <source>
        <dbReference type="Proteomes" id="UP000479475"/>
    </source>
</evidence>
<dbReference type="KEGG" id="kpx:PMK1_03344"/>
<dbReference type="SUPFAM" id="SSF51197">
    <property type="entry name" value="Clavaminate synthase-like"/>
    <property type="match status" value="1"/>
</dbReference>